<accession>A0A8J8WME8</accession>
<dbReference type="GO" id="GO:0005737">
    <property type="term" value="C:cytoplasm"/>
    <property type="evidence" value="ECO:0007669"/>
    <property type="project" value="TreeGrafter"/>
</dbReference>
<dbReference type="InterPro" id="IPR044926">
    <property type="entry name" value="RGS_subdomain_2"/>
</dbReference>
<feature type="compositionally biased region" description="Polar residues" evidence="1">
    <location>
        <begin position="59"/>
        <end position="68"/>
    </location>
</feature>
<dbReference type="GO" id="GO:0005085">
    <property type="term" value="F:guanyl-nucleotide exchange factor activity"/>
    <property type="evidence" value="ECO:0007669"/>
    <property type="project" value="TreeGrafter"/>
</dbReference>
<dbReference type="Gene3D" id="1.10.167.10">
    <property type="entry name" value="Regulator of G-protein Signalling 4, domain 2"/>
    <property type="match status" value="1"/>
</dbReference>
<dbReference type="GO" id="GO:0001664">
    <property type="term" value="F:G protein-coupled receptor binding"/>
    <property type="evidence" value="ECO:0007669"/>
    <property type="project" value="TreeGrafter"/>
</dbReference>
<dbReference type="PANTHER" id="PTHR45872">
    <property type="entry name" value="RHO GUANINE NUCLEOTIDE EXCHANGE FACTOR 2, ISOFORM D"/>
    <property type="match status" value="1"/>
</dbReference>
<comment type="caution">
    <text evidence="2">The sequence shown here is derived from an EMBL/GenBank/DDBJ whole genome shotgun (WGS) entry which is preliminary data.</text>
</comment>
<sequence length="259" mass="26987">MCWMPYIVLSLQSASSVSEPGSRPPSHYRARSSPDPLGLQLSHVSQYYISVLSPGLPSGSDSNDISGTGSCGSRGKASSTVCSDDTISTSTSMHEPPGTPPPPYASTSQLCPADEMDENYSIIPDDCDGGGDYLPSAPPLPHPPGQCLPSRPTLPGLPPKLGSHPASPFSSQVTSPTSPNGQVVSPTCTAVPSPSQPILSMEDEEFSDTEPLEDHGPFQSLSKLWNHNAYLAVFMNYVISNCDSSSLVGGLGAHAGVCV</sequence>
<feature type="compositionally biased region" description="Polar residues" evidence="1">
    <location>
        <begin position="168"/>
        <end position="194"/>
    </location>
</feature>
<dbReference type="Proteomes" id="UP000770661">
    <property type="component" value="Unassembled WGS sequence"/>
</dbReference>
<reference evidence="2" key="1">
    <citation type="submission" date="2020-07" db="EMBL/GenBank/DDBJ databases">
        <title>The High-quality genome of the commercially important snow crab, Chionoecetes opilio.</title>
        <authorList>
            <person name="Jeong J.-H."/>
            <person name="Ryu S."/>
        </authorList>
    </citation>
    <scope>NUCLEOTIDE SEQUENCE</scope>
    <source>
        <strain evidence="2">MADBK_172401_WGS</strain>
        <tissue evidence="2">Digestive gland</tissue>
    </source>
</reference>
<organism evidence="2 3">
    <name type="scientific">Chionoecetes opilio</name>
    <name type="common">Atlantic snow crab</name>
    <name type="synonym">Cancer opilio</name>
    <dbReference type="NCBI Taxonomy" id="41210"/>
    <lineage>
        <taxon>Eukaryota</taxon>
        <taxon>Metazoa</taxon>
        <taxon>Ecdysozoa</taxon>
        <taxon>Arthropoda</taxon>
        <taxon>Crustacea</taxon>
        <taxon>Multicrustacea</taxon>
        <taxon>Malacostraca</taxon>
        <taxon>Eumalacostraca</taxon>
        <taxon>Eucarida</taxon>
        <taxon>Decapoda</taxon>
        <taxon>Pleocyemata</taxon>
        <taxon>Brachyura</taxon>
        <taxon>Eubrachyura</taxon>
        <taxon>Majoidea</taxon>
        <taxon>Majidae</taxon>
        <taxon>Chionoecetes</taxon>
    </lineage>
</organism>
<gene>
    <name evidence="2" type="ORF">GWK47_027665</name>
</gene>
<dbReference type="PANTHER" id="PTHR45872:SF2">
    <property type="entry name" value="RHO GUANINE NUCLEOTIDE EXCHANGE FACTOR 2, ISOFORM D"/>
    <property type="match status" value="1"/>
</dbReference>
<evidence type="ECO:0000313" key="2">
    <source>
        <dbReference type="EMBL" id="KAG0693063.1"/>
    </source>
</evidence>
<feature type="compositionally biased region" description="Polar residues" evidence="1">
    <location>
        <begin position="76"/>
        <end position="93"/>
    </location>
</feature>
<name>A0A8J8WME8_CHIOP</name>
<protein>
    <submittedName>
        <fullName evidence="2">Uncharacterized protein</fullName>
    </submittedName>
</protein>
<feature type="region of interest" description="Disordered" evidence="1">
    <location>
        <begin position="57"/>
        <end position="194"/>
    </location>
</feature>
<feature type="region of interest" description="Disordered" evidence="1">
    <location>
        <begin position="14"/>
        <end position="36"/>
    </location>
</feature>
<dbReference type="AlphaFoldDB" id="A0A8J8WME8"/>
<dbReference type="EMBL" id="JACEEZ010026383">
    <property type="protein sequence ID" value="KAG0693063.1"/>
    <property type="molecule type" value="Genomic_DNA"/>
</dbReference>
<dbReference type="OrthoDB" id="2272012at2759"/>
<keyword evidence="3" id="KW-1185">Reference proteome</keyword>
<proteinExistence type="predicted"/>
<evidence type="ECO:0000313" key="3">
    <source>
        <dbReference type="Proteomes" id="UP000770661"/>
    </source>
</evidence>
<feature type="compositionally biased region" description="Pro residues" evidence="1">
    <location>
        <begin position="136"/>
        <end position="146"/>
    </location>
</feature>
<evidence type="ECO:0000256" key="1">
    <source>
        <dbReference type="SAM" id="MobiDB-lite"/>
    </source>
</evidence>
<dbReference type="GO" id="GO:0007186">
    <property type="term" value="P:G protein-coupled receptor signaling pathway"/>
    <property type="evidence" value="ECO:0007669"/>
    <property type="project" value="TreeGrafter"/>
</dbReference>